<protein>
    <submittedName>
        <fullName evidence="2">Niacin transporter</fullName>
    </submittedName>
</protein>
<keyword evidence="1" id="KW-0812">Transmembrane</keyword>
<organism evidence="2 3">
    <name type="scientific">Acetanaerobacterium elongatum</name>
    <dbReference type="NCBI Taxonomy" id="258515"/>
    <lineage>
        <taxon>Bacteria</taxon>
        <taxon>Bacillati</taxon>
        <taxon>Bacillota</taxon>
        <taxon>Clostridia</taxon>
        <taxon>Eubacteriales</taxon>
        <taxon>Oscillospiraceae</taxon>
        <taxon>Acetanaerobacterium</taxon>
    </lineage>
</organism>
<reference evidence="2 3" key="1">
    <citation type="submission" date="2016-10" db="EMBL/GenBank/DDBJ databases">
        <authorList>
            <person name="de Groot N.N."/>
        </authorList>
    </citation>
    <scope>NUCLEOTIDE SEQUENCE [LARGE SCALE GENOMIC DNA]</scope>
    <source>
        <strain evidence="2 3">CGMCC 1.5012</strain>
    </source>
</reference>
<dbReference type="EMBL" id="FNID01000015">
    <property type="protein sequence ID" value="SDN28156.1"/>
    <property type="molecule type" value="Genomic_DNA"/>
</dbReference>
<dbReference type="Proteomes" id="UP000199182">
    <property type="component" value="Unassembled WGS sequence"/>
</dbReference>
<accession>A0A1H0A603</accession>
<feature type="transmembrane region" description="Helical" evidence="1">
    <location>
        <begin position="38"/>
        <end position="62"/>
    </location>
</feature>
<keyword evidence="1" id="KW-1133">Transmembrane helix</keyword>
<evidence type="ECO:0000313" key="3">
    <source>
        <dbReference type="Proteomes" id="UP000199182"/>
    </source>
</evidence>
<dbReference type="RefSeq" id="WP_092639926.1">
    <property type="nucleotide sequence ID" value="NZ_FNID01000015.1"/>
</dbReference>
<gene>
    <name evidence="2" type="ORF">SAMN05192585_11521</name>
</gene>
<feature type="transmembrane region" description="Helical" evidence="1">
    <location>
        <begin position="107"/>
        <end position="132"/>
    </location>
</feature>
<dbReference type="Gene3D" id="1.10.1760.20">
    <property type="match status" value="1"/>
</dbReference>
<evidence type="ECO:0000313" key="2">
    <source>
        <dbReference type="EMBL" id="SDN28156.1"/>
    </source>
</evidence>
<keyword evidence="3" id="KW-1185">Reference proteome</keyword>
<dbReference type="STRING" id="258515.SAMN05192585_11521"/>
<feature type="transmembrane region" description="Helical" evidence="1">
    <location>
        <begin position="144"/>
        <end position="172"/>
    </location>
</feature>
<dbReference type="OrthoDB" id="1631895at2"/>
<dbReference type="AlphaFoldDB" id="A0A1H0A603"/>
<name>A0A1H0A603_9FIRM</name>
<proteinExistence type="predicted"/>
<sequence length="196" mass="21587">MNSHMRLYRMVIAALLCAIGIVIPMFSPVRLILEPASFTLASHVAVFIAMFISPAVAVSVSLGTTLGFFLGGFPIVVVLRALSQVIFVTIGALWLKRHPYTLLSVKSNLAFNFVMALIHAGFEVLVVIPFYFSNTMAKGYYAKGFVVAVILLVGVGTIIHSSIDFYISWLLWKAVNRNRFTAELFTAKPKRPEATT</sequence>
<evidence type="ECO:0000256" key="1">
    <source>
        <dbReference type="SAM" id="Phobius"/>
    </source>
</evidence>
<keyword evidence="1" id="KW-0472">Membrane</keyword>
<feature type="transmembrane region" description="Helical" evidence="1">
    <location>
        <begin position="68"/>
        <end position="95"/>
    </location>
</feature>
<feature type="transmembrane region" description="Helical" evidence="1">
    <location>
        <begin position="6"/>
        <end position="26"/>
    </location>
</feature>